<evidence type="ECO:0000256" key="9">
    <source>
        <dbReference type="ARBA" id="ARBA00023224"/>
    </source>
</evidence>
<reference evidence="12" key="1">
    <citation type="submission" date="2025-08" db="UniProtKB">
        <authorList>
            <consortium name="RefSeq"/>
        </authorList>
    </citation>
    <scope>IDENTIFICATION</scope>
    <source>
        <tissue evidence="12">Whole larval tissue</tissue>
    </source>
</reference>
<comment type="similarity">
    <text evidence="10">Belongs to the insect chemoreceptor superfamily. Heteromeric odorant receptor channel (TC 1.A.69) family.</text>
</comment>
<evidence type="ECO:0000256" key="3">
    <source>
        <dbReference type="ARBA" id="ARBA00022606"/>
    </source>
</evidence>
<dbReference type="PANTHER" id="PTHR21137">
    <property type="entry name" value="ODORANT RECEPTOR"/>
    <property type="match status" value="1"/>
</dbReference>
<feature type="transmembrane region" description="Helical" evidence="10">
    <location>
        <begin position="49"/>
        <end position="71"/>
    </location>
</feature>
<dbReference type="PANTHER" id="PTHR21137:SF35">
    <property type="entry name" value="ODORANT RECEPTOR 19A-RELATED"/>
    <property type="match status" value="1"/>
</dbReference>
<organism evidence="11 12">
    <name type="scientific">Spodoptera frugiperda</name>
    <name type="common">Fall armyworm</name>
    <dbReference type="NCBI Taxonomy" id="7108"/>
    <lineage>
        <taxon>Eukaryota</taxon>
        <taxon>Metazoa</taxon>
        <taxon>Ecdysozoa</taxon>
        <taxon>Arthropoda</taxon>
        <taxon>Hexapoda</taxon>
        <taxon>Insecta</taxon>
        <taxon>Pterygota</taxon>
        <taxon>Neoptera</taxon>
        <taxon>Endopterygota</taxon>
        <taxon>Lepidoptera</taxon>
        <taxon>Glossata</taxon>
        <taxon>Ditrysia</taxon>
        <taxon>Noctuoidea</taxon>
        <taxon>Noctuidae</taxon>
        <taxon>Amphipyrinae</taxon>
        <taxon>Spodoptera</taxon>
    </lineage>
</organism>
<keyword evidence="3 10" id="KW-0716">Sensory transduction</keyword>
<keyword evidence="8 10" id="KW-0675">Receptor</keyword>
<keyword evidence="2" id="KW-1003">Cell membrane</keyword>
<name>A0A9R0D1E3_SPOFR</name>
<evidence type="ECO:0000256" key="8">
    <source>
        <dbReference type="ARBA" id="ARBA00023170"/>
    </source>
</evidence>
<evidence type="ECO:0000256" key="1">
    <source>
        <dbReference type="ARBA" id="ARBA00004651"/>
    </source>
</evidence>
<dbReference type="AlphaFoldDB" id="A0A9R0D1E3"/>
<dbReference type="InterPro" id="IPR004117">
    <property type="entry name" value="7tm6_olfct_rcpt"/>
</dbReference>
<feature type="transmembrane region" description="Helical" evidence="10">
    <location>
        <begin position="296"/>
        <end position="313"/>
    </location>
</feature>
<feature type="transmembrane region" description="Helical" evidence="10">
    <location>
        <begin position="83"/>
        <end position="101"/>
    </location>
</feature>
<evidence type="ECO:0000256" key="6">
    <source>
        <dbReference type="ARBA" id="ARBA00022989"/>
    </source>
</evidence>
<evidence type="ECO:0000256" key="10">
    <source>
        <dbReference type="RuleBase" id="RU351113"/>
    </source>
</evidence>
<feature type="transmembrane region" description="Helical" evidence="10">
    <location>
        <begin position="137"/>
        <end position="158"/>
    </location>
</feature>
<comment type="caution">
    <text evidence="10">Lacks conserved residue(s) required for the propagation of feature annotation.</text>
</comment>
<evidence type="ECO:0000256" key="5">
    <source>
        <dbReference type="ARBA" id="ARBA00022725"/>
    </source>
</evidence>
<evidence type="ECO:0000256" key="4">
    <source>
        <dbReference type="ARBA" id="ARBA00022692"/>
    </source>
</evidence>
<evidence type="ECO:0000313" key="11">
    <source>
        <dbReference type="Proteomes" id="UP000829999"/>
    </source>
</evidence>
<keyword evidence="5 10" id="KW-0552">Olfaction</keyword>
<proteinExistence type="inferred from homology"/>
<comment type="subcellular location">
    <subcellularLocation>
        <location evidence="1 10">Cell membrane</location>
        <topology evidence="1 10">Multi-pass membrane protein</topology>
    </subcellularLocation>
</comment>
<dbReference type="GO" id="GO:0005886">
    <property type="term" value="C:plasma membrane"/>
    <property type="evidence" value="ECO:0007669"/>
    <property type="project" value="UniProtKB-SubCell"/>
</dbReference>
<accession>A0A9R0D1E3</accession>
<dbReference type="CTD" id="100144598"/>
<dbReference type="GO" id="GO:0005549">
    <property type="term" value="F:odorant binding"/>
    <property type="evidence" value="ECO:0007669"/>
    <property type="project" value="InterPro"/>
</dbReference>
<dbReference type="GO" id="GO:0004984">
    <property type="term" value="F:olfactory receptor activity"/>
    <property type="evidence" value="ECO:0007669"/>
    <property type="project" value="InterPro"/>
</dbReference>
<protein>
    <recommendedName>
        <fullName evidence="10">Odorant receptor</fullName>
    </recommendedName>
</protein>
<keyword evidence="11" id="KW-1185">Reference proteome</keyword>
<dbReference type="OrthoDB" id="7408385at2759"/>
<sequence length="386" mass="45240">MNLISDLKKLVLYMKNRIQENSYDSILWLVDIVPKISGFSYRKDKVSLWFWYIHMFLLFYVYAVGNLWYQWKFAHGAGDFIKSYVNISIIVIIGNNSVWFVKQRPLLRTVLKKIEKSDELSRKSNFLKEKHEKLMKIVKRIVLIFYGFNYIDAFFIYFPHRVDLRNNYSMTPCVGLEPITASPNREICMTILTLQELTINIVALNYQALLLFLIAHTAAMYQMMAYEMMALNDYKTENLGQVKKKLSSLIERHCLTLDVVDNLRSLYSVPLGVNFGSNAVCISLFFYLPLRECLQFMPVFVYCSLVFFLYCFLCQRLINSAEVFARAVYCCGWENFGLKEKRLVFVMLRQSQKPVELLAADIIPVNIYTFATTLQAMFKFVTVVKF</sequence>
<keyword evidence="6 10" id="KW-1133">Transmembrane helix</keyword>
<keyword evidence="4 10" id="KW-0812">Transmembrane</keyword>
<evidence type="ECO:0000256" key="7">
    <source>
        <dbReference type="ARBA" id="ARBA00023136"/>
    </source>
</evidence>
<dbReference type="GeneID" id="118267110"/>
<keyword evidence="7 10" id="KW-0472">Membrane</keyword>
<gene>
    <name evidence="12" type="primary">LOC118267110</name>
</gene>
<feature type="transmembrane region" description="Helical" evidence="10">
    <location>
        <begin position="271"/>
        <end position="290"/>
    </location>
</feature>
<keyword evidence="9 10" id="KW-0807">Transducer</keyword>
<evidence type="ECO:0000256" key="2">
    <source>
        <dbReference type="ARBA" id="ARBA00022475"/>
    </source>
</evidence>
<dbReference type="Proteomes" id="UP000829999">
    <property type="component" value="Chromosome 23"/>
</dbReference>
<evidence type="ECO:0000313" key="12">
    <source>
        <dbReference type="RefSeq" id="XP_035436798.2"/>
    </source>
</evidence>
<dbReference type="GO" id="GO:0007165">
    <property type="term" value="P:signal transduction"/>
    <property type="evidence" value="ECO:0007669"/>
    <property type="project" value="UniProtKB-KW"/>
</dbReference>
<dbReference type="RefSeq" id="XP_035436798.2">
    <property type="nucleotide sequence ID" value="XM_035580905.2"/>
</dbReference>
<feature type="transmembrane region" description="Helical" evidence="10">
    <location>
        <begin position="199"/>
        <end position="221"/>
    </location>
</feature>
<dbReference type="Pfam" id="PF02949">
    <property type="entry name" value="7tm_6"/>
    <property type="match status" value="1"/>
</dbReference>